<evidence type="ECO:0000313" key="1">
    <source>
        <dbReference type="EMBL" id="GAA2125635.1"/>
    </source>
</evidence>
<keyword evidence="2" id="KW-1185">Reference proteome</keyword>
<accession>A0ABP5K3T8</accession>
<name>A0ABP5K3T8_9ACTN</name>
<dbReference type="EMBL" id="BAAAPF010000090">
    <property type="protein sequence ID" value="GAA2125635.1"/>
    <property type="molecule type" value="Genomic_DNA"/>
</dbReference>
<dbReference type="RefSeq" id="WP_344290609.1">
    <property type="nucleotide sequence ID" value="NZ_BAAAPF010000090.1"/>
</dbReference>
<gene>
    <name evidence="1" type="ORF">GCM10009802_31190</name>
</gene>
<comment type="caution">
    <text evidence="1">The sequence shown here is derived from an EMBL/GenBank/DDBJ whole genome shotgun (WGS) entry which is preliminary data.</text>
</comment>
<protein>
    <submittedName>
        <fullName evidence="1">Uncharacterized protein</fullName>
    </submittedName>
</protein>
<reference evidence="2" key="1">
    <citation type="journal article" date="2019" name="Int. J. Syst. Evol. Microbiol.">
        <title>The Global Catalogue of Microorganisms (GCM) 10K type strain sequencing project: providing services to taxonomists for standard genome sequencing and annotation.</title>
        <authorList>
            <consortium name="The Broad Institute Genomics Platform"/>
            <consortium name="The Broad Institute Genome Sequencing Center for Infectious Disease"/>
            <person name="Wu L."/>
            <person name="Ma J."/>
        </authorList>
    </citation>
    <scope>NUCLEOTIDE SEQUENCE [LARGE SCALE GENOMIC DNA]</scope>
    <source>
        <strain evidence="2">JCM 15481</strain>
    </source>
</reference>
<dbReference type="Proteomes" id="UP001500443">
    <property type="component" value="Unassembled WGS sequence"/>
</dbReference>
<proteinExistence type="predicted"/>
<organism evidence="1 2">
    <name type="scientific">Streptomyces synnematoformans</name>
    <dbReference type="NCBI Taxonomy" id="415721"/>
    <lineage>
        <taxon>Bacteria</taxon>
        <taxon>Bacillati</taxon>
        <taxon>Actinomycetota</taxon>
        <taxon>Actinomycetes</taxon>
        <taxon>Kitasatosporales</taxon>
        <taxon>Streptomycetaceae</taxon>
        <taxon>Streptomyces</taxon>
    </lineage>
</organism>
<evidence type="ECO:0000313" key="2">
    <source>
        <dbReference type="Proteomes" id="UP001500443"/>
    </source>
</evidence>
<sequence>MSGGAADPADIPYAFEYRIPDEFVQLPGTVTADGWVEAMARLLPGGDEEYQEFAGEQMRKYLPWVFSHEDIGFALAMCLGTEEVDGDDRLSAGLLTVSGQVTRHRDPLFIAEALYRAKETKFFTGEEGLQDLDFEAGKGVQGRQDMVLAVKLPCGPGVMSTSLRSLTLKDTDRPEGNVFPLASLQLIVPAPSDYCVYVTLTTPSVYLLDSYSERLAHIGRTFSFDVQEAESETAELR</sequence>